<feature type="compositionally biased region" description="Pro residues" evidence="1">
    <location>
        <begin position="92"/>
        <end position="101"/>
    </location>
</feature>
<keyword evidence="4" id="KW-1185">Reference proteome</keyword>
<dbReference type="PANTHER" id="PTHR47785">
    <property type="entry name" value="ZN(II)2CYS6 TRANSCRIPTION FACTOR (EUROFUNG)-RELATED-RELATED"/>
    <property type="match status" value="1"/>
</dbReference>
<dbReference type="GeneID" id="54783024"/>
<feature type="compositionally biased region" description="Pro residues" evidence="1">
    <location>
        <begin position="27"/>
        <end position="42"/>
    </location>
</feature>
<dbReference type="CDD" id="cd00067">
    <property type="entry name" value="GAL4"/>
    <property type="match status" value="1"/>
</dbReference>
<feature type="compositionally biased region" description="Low complexity" evidence="1">
    <location>
        <begin position="43"/>
        <end position="62"/>
    </location>
</feature>
<dbReference type="PANTHER" id="PTHR47785:SF5">
    <property type="entry name" value="ZN(II)2CYS6 TRANSCRIPTION FACTOR (EUROFUNG)"/>
    <property type="match status" value="1"/>
</dbReference>
<name>A0A642UK26_DIURU</name>
<dbReference type="GO" id="GO:0008270">
    <property type="term" value="F:zinc ion binding"/>
    <property type="evidence" value="ECO:0007669"/>
    <property type="project" value="InterPro"/>
</dbReference>
<feature type="compositionally biased region" description="Pro residues" evidence="1">
    <location>
        <begin position="110"/>
        <end position="127"/>
    </location>
</feature>
<dbReference type="EMBL" id="SWFT01000124">
    <property type="protein sequence ID" value="KAA8899351.1"/>
    <property type="molecule type" value="Genomic_DNA"/>
</dbReference>
<organism evidence="3 4">
    <name type="scientific">Diutina rugosa</name>
    <name type="common">Yeast</name>
    <name type="synonym">Candida rugosa</name>
    <dbReference type="NCBI Taxonomy" id="5481"/>
    <lineage>
        <taxon>Eukaryota</taxon>
        <taxon>Fungi</taxon>
        <taxon>Dikarya</taxon>
        <taxon>Ascomycota</taxon>
        <taxon>Saccharomycotina</taxon>
        <taxon>Pichiomycetes</taxon>
        <taxon>Debaryomycetaceae</taxon>
        <taxon>Diutina</taxon>
    </lineage>
</organism>
<dbReference type="RefSeq" id="XP_034010865.1">
    <property type="nucleotide sequence ID" value="XM_034157239.1"/>
</dbReference>
<dbReference type="GO" id="GO:0000981">
    <property type="term" value="F:DNA-binding transcription factor activity, RNA polymerase II-specific"/>
    <property type="evidence" value="ECO:0007669"/>
    <property type="project" value="InterPro"/>
</dbReference>
<dbReference type="InterPro" id="IPR001138">
    <property type="entry name" value="Zn2Cys6_DnaBD"/>
</dbReference>
<dbReference type="Pfam" id="PF00172">
    <property type="entry name" value="Zn_clus"/>
    <property type="match status" value="1"/>
</dbReference>
<evidence type="ECO:0000313" key="4">
    <source>
        <dbReference type="Proteomes" id="UP000449547"/>
    </source>
</evidence>
<dbReference type="Proteomes" id="UP000449547">
    <property type="component" value="Unassembled WGS sequence"/>
</dbReference>
<dbReference type="PROSITE" id="PS50048">
    <property type="entry name" value="ZN2_CY6_FUNGAL_2"/>
    <property type="match status" value="1"/>
</dbReference>
<dbReference type="PROSITE" id="PS00463">
    <property type="entry name" value="ZN2_CY6_FUNGAL_1"/>
    <property type="match status" value="1"/>
</dbReference>
<dbReference type="Gene3D" id="4.10.240.10">
    <property type="entry name" value="Zn(2)-C6 fungal-type DNA-binding domain"/>
    <property type="match status" value="1"/>
</dbReference>
<gene>
    <name evidence="3" type="ORF">DIURU_004373</name>
</gene>
<evidence type="ECO:0000259" key="2">
    <source>
        <dbReference type="PROSITE" id="PS50048"/>
    </source>
</evidence>
<dbReference type="InterPro" id="IPR053181">
    <property type="entry name" value="EcdB-like_regulator"/>
</dbReference>
<dbReference type="OrthoDB" id="4356994at2759"/>
<sequence length="955" mass="108890">MDQSYYNYYYQQGAPPGGSQPPQQHMAPPPNQQIPPPPPPPGATAGAQQPSPSTSGSTPSGPMMANMQQEYNGYYYKQQAPPPAPQAMVPGSFPPPPPQPVPQQQQAHPAPAPAPQQAHPAPPVSPPPDKKRSFNQAAPPSSSRMAATYPRKRALTACDTCRLKKVKCDNVRPRCGSCVKNGITNCHYRTDDLQKDYSSYDPASLTILTKLDTLIKEVGQLKGTVAPTVPQSSFHFDRCFWDMSCASVLRWPALNQAIGVPQAYAESQINGLINAYQRPRPVPKIGFELKLKCMRSLESIISDKFSTMINSFFINCHTKLPILDAAQVMESIHIYTMLHQYDNSVSFGMLLDCYDVENDDEDHSVDIPVPELYLDTLKANGLTDEPWRRRGFTTMCKSIPLLMIMCAIGVLSTPVSLDNLDQFESSLAEAESLAPGALSEGDFEKYPPEIPRSRLKLSMFLSEYAKMVCMCYPFPKTLRYVEYLLLHGVYSLYTMMPLKAYSHVTDACHNIMFYLQTKKVKFDAINDPSIYDIPAITKERVDRLFWSCLKLECELRVELSPFMPLSGITQITPPSSFLVIPPPVEERRQQFSPASLQLAAKYDDEFSWYYFLTEIAVRKVDNRLFDELYSFEQNNLEHLWDHPSFYGDEFWVQFIKYSDQYNGIINSLSPSIRQFVLYELDVDAIYKRVKAKHTAKHSNQDTAEVVDTLEDFLVDDDILLRAQSEQVIYIKTRVVTSKLFLIRPIVHFILNDRIPIQEIYQAAMSAVRSAHPAPEDNSPESTITNGTSDMWLHDTDMSNPVKTPHFYQKRHPDEDFSDVAEYDPEDNQSAHGLHLRDVVAARTKILKVFFQNIISLPKMHIPKLMAHRHMSQWFMLRNQFILTICLTLLYRKFEELARDSEDEEASLRLFEQIVSRESVVMSLEHHLIVFGYWLEECPDCQVYIDYAQRLLEILE</sequence>
<feature type="domain" description="Zn(2)-C6 fungal-type" evidence="2">
    <location>
        <begin position="157"/>
        <end position="188"/>
    </location>
</feature>
<feature type="region of interest" description="Disordered" evidence="1">
    <location>
        <begin position="1"/>
        <end position="149"/>
    </location>
</feature>
<comment type="caution">
    <text evidence="3">The sequence shown here is derived from an EMBL/GenBank/DDBJ whole genome shotgun (WGS) entry which is preliminary data.</text>
</comment>
<reference evidence="3 4" key="1">
    <citation type="submission" date="2019-07" db="EMBL/GenBank/DDBJ databases">
        <title>Genome assembly of two rare yeast pathogens: Diutina rugosa and Trichomonascus ciferrii.</title>
        <authorList>
            <person name="Mixao V."/>
            <person name="Saus E."/>
            <person name="Hansen A."/>
            <person name="Lass-Flor C."/>
            <person name="Gabaldon T."/>
        </authorList>
    </citation>
    <scope>NUCLEOTIDE SEQUENCE [LARGE SCALE GENOMIC DNA]</scope>
    <source>
        <strain evidence="3 4">CBS 613</strain>
    </source>
</reference>
<dbReference type="SMART" id="SM00066">
    <property type="entry name" value="GAL4"/>
    <property type="match status" value="1"/>
</dbReference>
<feature type="compositionally biased region" description="Polar residues" evidence="1">
    <location>
        <begin position="134"/>
        <end position="145"/>
    </location>
</feature>
<protein>
    <recommendedName>
        <fullName evidence="2">Zn(2)-C6 fungal-type domain-containing protein</fullName>
    </recommendedName>
</protein>
<dbReference type="OMA" id="CHYRTDD"/>
<proteinExistence type="predicted"/>
<accession>A0A642UK26</accession>
<dbReference type="AlphaFoldDB" id="A0A642UK26"/>
<dbReference type="InterPro" id="IPR036864">
    <property type="entry name" value="Zn2-C6_fun-type_DNA-bd_sf"/>
</dbReference>
<evidence type="ECO:0000256" key="1">
    <source>
        <dbReference type="SAM" id="MobiDB-lite"/>
    </source>
</evidence>
<feature type="compositionally biased region" description="Low complexity" evidence="1">
    <location>
        <begin position="1"/>
        <end position="14"/>
    </location>
</feature>
<dbReference type="VEuPathDB" id="FungiDB:DIURU_004373"/>
<evidence type="ECO:0000313" key="3">
    <source>
        <dbReference type="EMBL" id="KAA8899351.1"/>
    </source>
</evidence>
<dbReference type="SUPFAM" id="SSF57701">
    <property type="entry name" value="Zn2/Cys6 DNA-binding domain"/>
    <property type="match status" value="1"/>
</dbReference>